<gene>
    <name evidence="12" type="ORF">NHX12_010875</name>
</gene>
<feature type="transmembrane region" description="Helical" evidence="10">
    <location>
        <begin position="44"/>
        <end position="65"/>
    </location>
</feature>
<dbReference type="PRINTS" id="PR01157">
    <property type="entry name" value="P2YPURNOCPTR"/>
</dbReference>
<comment type="caution">
    <text evidence="12">The sequence shown here is derived from an EMBL/GenBank/DDBJ whole genome shotgun (WGS) entry which is preliminary data.</text>
</comment>
<accession>A0A9Q0I565</accession>
<keyword evidence="3 10" id="KW-1133">Transmembrane helix</keyword>
<evidence type="ECO:0000256" key="3">
    <source>
        <dbReference type="ARBA" id="ARBA00022989"/>
    </source>
</evidence>
<keyword evidence="6 8" id="KW-0675">Receptor</keyword>
<comment type="similarity">
    <text evidence="8">Belongs to the G-protein coupled receptor 1 family.</text>
</comment>
<protein>
    <recommendedName>
        <fullName evidence="11">G-protein coupled receptors family 1 profile domain-containing protein</fullName>
    </recommendedName>
</protein>
<dbReference type="InterPro" id="IPR050119">
    <property type="entry name" value="CCR1-9-like"/>
</dbReference>
<evidence type="ECO:0000256" key="2">
    <source>
        <dbReference type="ARBA" id="ARBA00022692"/>
    </source>
</evidence>
<feature type="transmembrane region" description="Helical" evidence="10">
    <location>
        <begin position="126"/>
        <end position="144"/>
    </location>
</feature>
<feature type="region of interest" description="Disordered" evidence="9">
    <location>
        <begin position="1"/>
        <end position="24"/>
    </location>
</feature>
<comment type="subcellular location">
    <subcellularLocation>
        <location evidence="1">Membrane</location>
    </subcellularLocation>
</comment>
<keyword evidence="2 8" id="KW-0812">Transmembrane</keyword>
<dbReference type="PROSITE" id="PS50262">
    <property type="entry name" value="G_PROTEIN_RECEP_F1_2"/>
    <property type="match status" value="1"/>
</dbReference>
<feature type="domain" description="G-protein coupled receptors family 1 profile" evidence="11">
    <location>
        <begin position="56"/>
        <end position="374"/>
    </location>
</feature>
<dbReference type="GO" id="GO:0006955">
    <property type="term" value="P:immune response"/>
    <property type="evidence" value="ECO:0007669"/>
    <property type="project" value="TreeGrafter"/>
</dbReference>
<reference evidence="12" key="1">
    <citation type="submission" date="2022-07" db="EMBL/GenBank/DDBJ databases">
        <title>Chromosome-level genome of Muraenolepis orangiensis.</title>
        <authorList>
            <person name="Kim J."/>
        </authorList>
    </citation>
    <scope>NUCLEOTIDE SEQUENCE</scope>
    <source>
        <strain evidence="12">KU_S4_2022</strain>
        <tissue evidence="12">Muscle</tissue>
    </source>
</reference>
<keyword evidence="7 8" id="KW-0807">Transducer</keyword>
<feature type="transmembrane region" description="Helical" evidence="10">
    <location>
        <begin position="165"/>
        <end position="182"/>
    </location>
</feature>
<evidence type="ECO:0000256" key="1">
    <source>
        <dbReference type="ARBA" id="ARBA00004370"/>
    </source>
</evidence>
<dbReference type="PANTHER" id="PTHR10489:SF952">
    <property type="entry name" value="TYPE-2 ANGIOTENSIN II RECEPTOR"/>
    <property type="match status" value="1"/>
</dbReference>
<dbReference type="InterPro" id="IPR000276">
    <property type="entry name" value="GPCR_Rhodpsn"/>
</dbReference>
<keyword evidence="13" id="KW-1185">Reference proteome</keyword>
<feature type="transmembrane region" description="Helical" evidence="10">
    <location>
        <begin position="86"/>
        <end position="106"/>
    </location>
</feature>
<dbReference type="GO" id="GO:0030593">
    <property type="term" value="P:neutrophil chemotaxis"/>
    <property type="evidence" value="ECO:0007669"/>
    <property type="project" value="TreeGrafter"/>
</dbReference>
<dbReference type="PANTHER" id="PTHR10489">
    <property type="entry name" value="CELL ADHESION MOLECULE"/>
    <property type="match status" value="1"/>
</dbReference>
<keyword evidence="4 8" id="KW-0297">G-protein coupled receptor</keyword>
<name>A0A9Q0I565_9TELE</name>
<dbReference type="GO" id="GO:0019957">
    <property type="term" value="F:C-C chemokine binding"/>
    <property type="evidence" value="ECO:0007669"/>
    <property type="project" value="TreeGrafter"/>
</dbReference>
<dbReference type="Proteomes" id="UP001148018">
    <property type="component" value="Unassembled WGS sequence"/>
</dbReference>
<evidence type="ECO:0000256" key="4">
    <source>
        <dbReference type="ARBA" id="ARBA00023040"/>
    </source>
</evidence>
<dbReference type="Pfam" id="PF00001">
    <property type="entry name" value="7tm_1"/>
    <property type="match status" value="1"/>
</dbReference>
<dbReference type="InterPro" id="IPR017452">
    <property type="entry name" value="GPCR_Rhodpsn_7TM"/>
</dbReference>
<evidence type="ECO:0000256" key="7">
    <source>
        <dbReference type="ARBA" id="ARBA00023224"/>
    </source>
</evidence>
<dbReference type="OrthoDB" id="8804420at2759"/>
<feature type="compositionally biased region" description="Low complexity" evidence="9">
    <location>
        <begin position="1"/>
        <end position="16"/>
    </location>
</feature>
<evidence type="ECO:0000256" key="6">
    <source>
        <dbReference type="ARBA" id="ARBA00023170"/>
    </source>
</evidence>
<evidence type="ECO:0000256" key="9">
    <source>
        <dbReference type="SAM" id="MobiDB-lite"/>
    </source>
</evidence>
<dbReference type="GO" id="GO:0007204">
    <property type="term" value="P:positive regulation of cytosolic calcium ion concentration"/>
    <property type="evidence" value="ECO:0007669"/>
    <property type="project" value="TreeGrafter"/>
</dbReference>
<evidence type="ECO:0000256" key="5">
    <source>
        <dbReference type="ARBA" id="ARBA00023136"/>
    </source>
</evidence>
<evidence type="ECO:0000259" key="11">
    <source>
        <dbReference type="PROSITE" id="PS50262"/>
    </source>
</evidence>
<feature type="transmembrane region" description="Helical" evidence="10">
    <location>
        <begin position="210"/>
        <end position="232"/>
    </location>
</feature>
<feature type="transmembrane region" description="Helical" evidence="10">
    <location>
        <begin position="310"/>
        <end position="328"/>
    </location>
</feature>
<proteinExistence type="inferred from homology"/>
<evidence type="ECO:0000256" key="10">
    <source>
        <dbReference type="SAM" id="Phobius"/>
    </source>
</evidence>
<evidence type="ECO:0000313" key="13">
    <source>
        <dbReference type="Proteomes" id="UP001148018"/>
    </source>
</evidence>
<evidence type="ECO:0000256" key="8">
    <source>
        <dbReference type="RuleBase" id="RU000688"/>
    </source>
</evidence>
<dbReference type="PRINTS" id="PR00237">
    <property type="entry name" value="GPCRRHODOPSN"/>
</dbReference>
<dbReference type="GO" id="GO:0009897">
    <property type="term" value="C:external side of plasma membrane"/>
    <property type="evidence" value="ECO:0007669"/>
    <property type="project" value="TreeGrafter"/>
</dbReference>
<dbReference type="Gene3D" id="1.20.1070.10">
    <property type="entry name" value="Rhodopsin 7-helix transmembrane proteins"/>
    <property type="match status" value="2"/>
</dbReference>
<keyword evidence="5 10" id="KW-0472">Membrane</keyword>
<organism evidence="12 13">
    <name type="scientific">Muraenolepis orangiensis</name>
    <name type="common">Patagonian moray cod</name>
    <dbReference type="NCBI Taxonomy" id="630683"/>
    <lineage>
        <taxon>Eukaryota</taxon>
        <taxon>Metazoa</taxon>
        <taxon>Chordata</taxon>
        <taxon>Craniata</taxon>
        <taxon>Vertebrata</taxon>
        <taxon>Euteleostomi</taxon>
        <taxon>Actinopterygii</taxon>
        <taxon>Neopterygii</taxon>
        <taxon>Teleostei</taxon>
        <taxon>Neoteleostei</taxon>
        <taxon>Acanthomorphata</taxon>
        <taxon>Zeiogadaria</taxon>
        <taxon>Gadariae</taxon>
        <taxon>Gadiformes</taxon>
        <taxon>Muraenolepidoidei</taxon>
        <taxon>Muraenolepididae</taxon>
        <taxon>Muraenolepis</taxon>
    </lineage>
</organism>
<feature type="compositionally biased region" description="Gly residues" evidence="9">
    <location>
        <begin position="284"/>
        <end position="299"/>
    </location>
</feature>
<dbReference type="GO" id="GO:0016493">
    <property type="term" value="F:C-C chemokine receptor activity"/>
    <property type="evidence" value="ECO:0007669"/>
    <property type="project" value="TreeGrafter"/>
</dbReference>
<feature type="region of interest" description="Disordered" evidence="9">
    <location>
        <begin position="248"/>
        <end position="299"/>
    </location>
</feature>
<dbReference type="PROSITE" id="PS00237">
    <property type="entry name" value="G_PROTEIN_RECEP_F1_1"/>
    <property type="match status" value="1"/>
</dbReference>
<dbReference type="SUPFAM" id="SSF81321">
    <property type="entry name" value="Family A G protein-coupled receptor-like"/>
    <property type="match status" value="1"/>
</dbReference>
<dbReference type="EMBL" id="JANIIK010000116">
    <property type="protein sequence ID" value="KAJ3587277.1"/>
    <property type="molecule type" value="Genomic_DNA"/>
</dbReference>
<sequence>MEVLLNSTSTPSSATAEPPPPNASDVAARCPGWSPLPQTTLIPALYSVICAVGMVGNALAVYVLAHGGSGGARRRRTVASTFMLNLCISDLIFLLSLPLWAVYYALGFSWPFGSFACKLCSGLLNLNLYASIFFIVCMSLDRYLAIVHPLQSQGARDPRRARLTCALVWGLACLCTVPTLVLRDTHLIEQLGVEACVMHYPDHNWYLGLAWMKITLAFLLPLLVISSCYYVIGRHLLASSGIRRRTLGAPERPSYSGAKSPDFRQSRGESGRPSPTPTPFAYGNGTGGGGGGQAGSGGGTSLEGRGLERVLWTVAAVVLAFFFCWFPFHCLTLLDVLRGHGLLAGCWLDWSVDNLTSLTLCLGFSNSAVNPMLYCFIGNHFRGRLGGLDQKRGSFSTRLSSFSRKLSDLKDLAIVETPGLH</sequence>
<dbReference type="GO" id="GO:0019722">
    <property type="term" value="P:calcium-mediated signaling"/>
    <property type="evidence" value="ECO:0007669"/>
    <property type="project" value="TreeGrafter"/>
</dbReference>
<feature type="compositionally biased region" description="Basic and acidic residues" evidence="9">
    <location>
        <begin position="261"/>
        <end position="270"/>
    </location>
</feature>
<dbReference type="AlphaFoldDB" id="A0A9Q0I565"/>
<evidence type="ECO:0000313" key="12">
    <source>
        <dbReference type="EMBL" id="KAJ3587277.1"/>
    </source>
</evidence>